<dbReference type="EMBL" id="BJCL01000020">
    <property type="protein sequence ID" value="GCL65822.1"/>
    <property type="molecule type" value="Genomic_DNA"/>
</dbReference>
<reference evidence="2" key="1">
    <citation type="submission" date="2019-03" db="EMBL/GenBank/DDBJ databases">
        <title>Aquabacterium pictum sp.nov., the first bacteriochlorophyll a-containing freshwater bacterium in the genus Aquabacterium of the class Betaproteobacteria.</title>
        <authorList>
            <person name="Hirose S."/>
            <person name="Tank M."/>
            <person name="Hara E."/>
            <person name="Tamaki H."/>
            <person name="Takaichi S."/>
            <person name="Haruta S."/>
            <person name="Hanada S."/>
        </authorList>
    </citation>
    <scope>NUCLEOTIDE SEQUENCE [LARGE SCALE GENOMIC DNA]</scope>
    <source>
        <strain evidence="2">W35</strain>
    </source>
</reference>
<dbReference type="AlphaFoldDB" id="A0A480AZU1"/>
<proteinExistence type="predicted"/>
<comment type="caution">
    <text evidence="1">The sequence shown here is derived from an EMBL/GenBank/DDBJ whole genome shotgun (WGS) entry which is preliminary data.</text>
</comment>
<gene>
    <name evidence="1" type="ORF">AQPW35_49030</name>
</gene>
<dbReference type="Proteomes" id="UP000301751">
    <property type="component" value="Unassembled WGS sequence"/>
</dbReference>
<keyword evidence="2" id="KW-1185">Reference proteome</keyword>
<accession>A0A480AZU1</accession>
<sequence>MHLVEIIDFKWLMAGDGHRVHVERLQTDPAYAGACLALGAASHRPALRDAAQRLSATLNLPLPDPRAAA</sequence>
<name>A0A480AZU1_9BURK</name>
<organism evidence="1 2">
    <name type="scientific">Pseudaquabacterium pictum</name>
    <dbReference type="NCBI Taxonomy" id="2315236"/>
    <lineage>
        <taxon>Bacteria</taxon>
        <taxon>Pseudomonadati</taxon>
        <taxon>Pseudomonadota</taxon>
        <taxon>Betaproteobacteria</taxon>
        <taxon>Burkholderiales</taxon>
        <taxon>Sphaerotilaceae</taxon>
        <taxon>Pseudaquabacterium</taxon>
    </lineage>
</organism>
<evidence type="ECO:0000313" key="1">
    <source>
        <dbReference type="EMBL" id="GCL65822.1"/>
    </source>
</evidence>
<evidence type="ECO:0000313" key="2">
    <source>
        <dbReference type="Proteomes" id="UP000301751"/>
    </source>
</evidence>
<protein>
    <submittedName>
        <fullName evidence="1">Uncharacterized protein</fullName>
    </submittedName>
</protein>